<feature type="transmembrane region" description="Helical" evidence="7">
    <location>
        <begin position="130"/>
        <end position="147"/>
    </location>
</feature>
<dbReference type="Proteomes" id="UP000509301">
    <property type="component" value="Chromosome"/>
</dbReference>
<dbReference type="RefSeq" id="WP_174631857.1">
    <property type="nucleotide sequence ID" value="NZ_CP049074.1"/>
</dbReference>
<feature type="transmembrane region" description="Helical" evidence="7">
    <location>
        <begin position="250"/>
        <end position="267"/>
    </location>
</feature>
<dbReference type="InterPro" id="IPR036259">
    <property type="entry name" value="MFS_trans_sf"/>
</dbReference>
<dbReference type="KEGG" id="mten:GWK48_09860"/>
<feature type="transmembrane region" description="Helical" evidence="7">
    <location>
        <begin position="67"/>
        <end position="84"/>
    </location>
</feature>
<dbReference type="InterPro" id="IPR050171">
    <property type="entry name" value="MFS_Transporters"/>
</dbReference>
<dbReference type="InterPro" id="IPR020846">
    <property type="entry name" value="MFS_dom"/>
</dbReference>
<feature type="transmembrane region" description="Helical" evidence="7">
    <location>
        <begin position="37"/>
        <end position="55"/>
    </location>
</feature>
<dbReference type="OrthoDB" id="117970at2157"/>
<feature type="transmembrane region" description="Helical" evidence="7">
    <location>
        <begin position="153"/>
        <end position="171"/>
    </location>
</feature>
<evidence type="ECO:0000256" key="5">
    <source>
        <dbReference type="ARBA" id="ARBA00022989"/>
    </source>
</evidence>
<feature type="transmembrane region" description="Helical" evidence="7">
    <location>
        <begin position="222"/>
        <end position="238"/>
    </location>
</feature>
<keyword evidence="6 7" id="KW-0472">Membrane</keyword>
<reference evidence="9 10" key="1">
    <citation type="submission" date="2020-02" db="EMBL/GenBank/DDBJ databases">
        <title>Comparative genome analysis reveals the metabolism and evolution of the thermophilic archaeal genus Metallosphaera.</title>
        <authorList>
            <person name="Jiang C."/>
        </authorList>
    </citation>
    <scope>NUCLEOTIDE SEQUENCE [LARGE SCALE GENOMIC DNA]</scope>
    <source>
        <strain evidence="9 10">Ric-A</strain>
    </source>
</reference>
<evidence type="ECO:0000256" key="7">
    <source>
        <dbReference type="SAM" id="Phobius"/>
    </source>
</evidence>
<organism evidence="9 10">
    <name type="scientific">Metallosphaera tengchongensis</name>
    <dbReference type="NCBI Taxonomy" id="1532350"/>
    <lineage>
        <taxon>Archaea</taxon>
        <taxon>Thermoproteota</taxon>
        <taxon>Thermoprotei</taxon>
        <taxon>Sulfolobales</taxon>
        <taxon>Sulfolobaceae</taxon>
        <taxon>Metallosphaera</taxon>
    </lineage>
</organism>
<dbReference type="AlphaFoldDB" id="A0A6N0NWP2"/>
<feature type="transmembrane region" description="Helical" evidence="7">
    <location>
        <begin position="307"/>
        <end position="328"/>
    </location>
</feature>
<evidence type="ECO:0000313" key="10">
    <source>
        <dbReference type="Proteomes" id="UP000509301"/>
    </source>
</evidence>
<dbReference type="EMBL" id="CP049074">
    <property type="protein sequence ID" value="QKR00647.1"/>
    <property type="molecule type" value="Genomic_DNA"/>
</dbReference>
<gene>
    <name evidence="9" type="ORF">GWK48_09860</name>
</gene>
<accession>A0A6N0NWP2</accession>
<feature type="transmembrane region" description="Helical" evidence="7">
    <location>
        <begin position="273"/>
        <end position="295"/>
    </location>
</feature>
<keyword evidence="3" id="KW-1003">Cell membrane</keyword>
<dbReference type="InterPro" id="IPR011701">
    <property type="entry name" value="MFS"/>
</dbReference>
<dbReference type="SUPFAM" id="SSF103473">
    <property type="entry name" value="MFS general substrate transporter"/>
    <property type="match status" value="1"/>
</dbReference>
<dbReference type="PANTHER" id="PTHR23517">
    <property type="entry name" value="RESISTANCE PROTEIN MDTM, PUTATIVE-RELATED-RELATED"/>
    <property type="match status" value="1"/>
</dbReference>
<dbReference type="GO" id="GO:0022857">
    <property type="term" value="F:transmembrane transporter activity"/>
    <property type="evidence" value="ECO:0007669"/>
    <property type="project" value="InterPro"/>
</dbReference>
<evidence type="ECO:0000256" key="3">
    <source>
        <dbReference type="ARBA" id="ARBA00022475"/>
    </source>
</evidence>
<name>A0A6N0NWP2_9CREN</name>
<evidence type="ECO:0000259" key="8">
    <source>
        <dbReference type="PROSITE" id="PS50850"/>
    </source>
</evidence>
<comment type="subcellular location">
    <subcellularLocation>
        <location evidence="1">Cell membrane</location>
        <topology evidence="1">Multi-pass membrane protein</topology>
    </subcellularLocation>
</comment>
<feature type="transmembrane region" description="Helical" evidence="7">
    <location>
        <begin position="191"/>
        <end position="216"/>
    </location>
</feature>
<keyword evidence="10" id="KW-1185">Reference proteome</keyword>
<keyword evidence="4 7" id="KW-0812">Transmembrane</keyword>
<evidence type="ECO:0000256" key="1">
    <source>
        <dbReference type="ARBA" id="ARBA00004651"/>
    </source>
</evidence>
<protein>
    <submittedName>
        <fullName evidence="9">MFS transporter</fullName>
    </submittedName>
</protein>
<evidence type="ECO:0000256" key="6">
    <source>
        <dbReference type="ARBA" id="ARBA00023136"/>
    </source>
</evidence>
<feature type="domain" description="Major facilitator superfamily (MFS) profile" evidence="8">
    <location>
        <begin position="1"/>
        <end position="178"/>
    </location>
</feature>
<proteinExistence type="predicted"/>
<evidence type="ECO:0000256" key="4">
    <source>
        <dbReference type="ARBA" id="ARBA00022692"/>
    </source>
</evidence>
<dbReference type="GeneID" id="55642250"/>
<dbReference type="PANTHER" id="PTHR23517:SF3">
    <property type="entry name" value="INTEGRAL MEMBRANE TRANSPORT PROTEIN"/>
    <property type="match status" value="1"/>
</dbReference>
<keyword evidence="5 7" id="KW-1133">Transmembrane helix</keyword>
<keyword evidence="2" id="KW-0813">Transport</keyword>
<feature type="transmembrane region" description="Helical" evidence="7">
    <location>
        <begin position="334"/>
        <end position="353"/>
    </location>
</feature>
<dbReference type="Gene3D" id="1.20.1250.20">
    <property type="entry name" value="MFS general substrate transporter like domains"/>
    <property type="match status" value="2"/>
</dbReference>
<evidence type="ECO:0000313" key="9">
    <source>
        <dbReference type="EMBL" id="QKR00647.1"/>
    </source>
</evidence>
<dbReference type="GO" id="GO:0005886">
    <property type="term" value="C:plasma membrane"/>
    <property type="evidence" value="ECO:0007669"/>
    <property type="project" value="UniProtKB-SubCell"/>
</dbReference>
<feature type="transmembrane region" description="Helical" evidence="7">
    <location>
        <begin position="90"/>
        <end position="109"/>
    </location>
</feature>
<evidence type="ECO:0000256" key="2">
    <source>
        <dbReference type="ARBA" id="ARBA00022448"/>
    </source>
</evidence>
<dbReference type="PROSITE" id="PS50850">
    <property type="entry name" value="MFS"/>
    <property type="match status" value="1"/>
</dbReference>
<dbReference type="Pfam" id="PF07690">
    <property type="entry name" value="MFS_1"/>
    <property type="match status" value="2"/>
</dbReference>
<sequence>MKISFHVFTVMVFLTGLFLGVLRLAYPVIEINSYSYVLYSLIVFGVVKSIMNYVSGHLSDFIGRKKVLLLGWLAALPISVFGLFRSSEVLILLTAFLGVNQALTWTTTVTSQIDLTGKKRAGLAAGFNETFGYLGVALGNFIAGILIESEISPYLFLLFTSLLALSIGSSVRETKPSQGVTSRLSLTSPLLIGMAGLLEKFVDAFFWVLVPLYLYLEKQSPLEIATIVTIYSMSWASLQTPMGHISDVRGRTGIILIGFTLMSIGVASFPLNYYLSALISGIGMAMVYPTLIALVNDDADIAVRGRALGVYRLLRDGGYAIAGLFFFFTYHTPSWSIVVVVMCQILAMITISWRSRIRISQKIDLLKSKLFSKGNGNYRGWS</sequence>